<evidence type="ECO:0000256" key="7">
    <source>
        <dbReference type="SAM" id="Phobius"/>
    </source>
</evidence>
<dbReference type="EMBL" id="JAADJZ010000002">
    <property type="protein sequence ID" value="KAF2877439.1"/>
    <property type="molecule type" value="Genomic_DNA"/>
</dbReference>
<dbReference type="PANTHER" id="PTHR33048:SF57">
    <property type="entry name" value="INTEGRAL MEMBRANE PROTEIN-RELATED"/>
    <property type="match status" value="1"/>
</dbReference>
<evidence type="ECO:0000256" key="3">
    <source>
        <dbReference type="ARBA" id="ARBA00022989"/>
    </source>
</evidence>
<comment type="subcellular location">
    <subcellularLocation>
        <location evidence="1">Membrane</location>
        <topology evidence="1">Multi-pass membrane protein</topology>
    </subcellularLocation>
</comment>
<dbReference type="Pfam" id="PF20684">
    <property type="entry name" value="Fung_rhodopsin"/>
    <property type="match status" value="1"/>
</dbReference>
<dbReference type="Proteomes" id="UP000481861">
    <property type="component" value="Unassembled WGS sequence"/>
</dbReference>
<feature type="domain" description="Rhodopsin" evidence="8">
    <location>
        <begin position="28"/>
        <end position="268"/>
    </location>
</feature>
<keyword evidence="3 7" id="KW-1133">Transmembrane helix</keyword>
<evidence type="ECO:0000256" key="2">
    <source>
        <dbReference type="ARBA" id="ARBA00022692"/>
    </source>
</evidence>
<evidence type="ECO:0000256" key="4">
    <source>
        <dbReference type="ARBA" id="ARBA00023136"/>
    </source>
</evidence>
<accession>A0A7C8MH64</accession>
<feature type="transmembrane region" description="Helical" evidence="7">
    <location>
        <begin position="12"/>
        <end position="31"/>
    </location>
</feature>
<evidence type="ECO:0000256" key="5">
    <source>
        <dbReference type="ARBA" id="ARBA00038359"/>
    </source>
</evidence>
<feature type="transmembrane region" description="Helical" evidence="7">
    <location>
        <begin position="43"/>
        <end position="64"/>
    </location>
</feature>
<dbReference type="InterPro" id="IPR052337">
    <property type="entry name" value="SAT4-like"/>
</dbReference>
<dbReference type="OrthoDB" id="10017208at2759"/>
<feature type="transmembrane region" description="Helical" evidence="7">
    <location>
        <begin position="131"/>
        <end position="153"/>
    </location>
</feature>
<evidence type="ECO:0000259" key="8">
    <source>
        <dbReference type="Pfam" id="PF20684"/>
    </source>
</evidence>
<keyword evidence="10" id="KW-1185">Reference proteome</keyword>
<evidence type="ECO:0000313" key="9">
    <source>
        <dbReference type="EMBL" id="KAF2877439.1"/>
    </source>
</evidence>
<dbReference type="InterPro" id="IPR049326">
    <property type="entry name" value="Rhodopsin_dom_fungi"/>
</dbReference>
<evidence type="ECO:0000256" key="1">
    <source>
        <dbReference type="ARBA" id="ARBA00004141"/>
    </source>
</evidence>
<protein>
    <recommendedName>
        <fullName evidence="8">Rhodopsin domain-containing protein</fullName>
    </recommendedName>
</protein>
<feature type="transmembrane region" description="Helical" evidence="7">
    <location>
        <begin position="84"/>
        <end position="110"/>
    </location>
</feature>
<evidence type="ECO:0000256" key="6">
    <source>
        <dbReference type="SAM" id="MobiDB-lite"/>
    </source>
</evidence>
<comment type="similarity">
    <text evidence="5">Belongs to the SAT4 family.</text>
</comment>
<feature type="transmembrane region" description="Helical" evidence="7">
    <location>
        <begin position="207"/>
        <end position="227"/>
    </location>
</feature>
<organism evidence="9 10">
    <name type="scientific">Massariosphaeria phaeospora</name>
    <dbReference type="NCBI Taxonomy" id="100035"/>
    <lineage>
        <taxon>Eukaryota</taxon>
        <taxon>Fungi</taxon>
        <taxon>Dikarya</taxon>
        <taxon>Ascomycota</taxon>
        <taxon>Pezizomycotina</taxon>
        <taxon>Dothideomycetes</taxon>
        <taxon>Pleosporomycetidae</taxon>
        <taxon>Pleosporales</taxon>
        <taxon>Pleosporales incertae sedis</taxon>
        <taxon>Massariosphaeria</taxon>
    </lineage>
</organism>
<dbReference type="GO" id="GO:0016020">
    <property type="term" value="C:membrane"/>
    <property type="evidence" value="ECO:0007669"/>
    <property type="project" value="UniProtKB-SubCell"/>
</dbReference>
<evidence type="ECO:0000313" key="10">
    <source>
        <dbReference type="Proteomes" id="UP000481861"/>
    </source>
</evidence>
<dbReference type="AlphaFoldDB" id="A0A7C8MH64"/>
<feature type="transmembrane region" description="Helical" evidence="7">
    <location>
        <begin position="173"/>
        <end position="195"/>
    </location>
</feature>
<name>A0A7C8MH64_9PLEO</name>
<proteinExistence type="inferred from homology"/>
<keyword evidence="4 7" id="KW-0472">Membrane</keyword>
<comment type="caution">
    <text evidence="9">The sequence shown here is derived from an EMBL/GenBank/DDBJ whole genome shotgun (WGS) entry which is preliminary data.</text>
</comment>
<reference evidence="9 10" key="1">
    <citation type="submission" date="2020-01" db="EMBL/GenBank/DDBJ databases">
        <authorList>
            <consortium name="DOE Joint Genome Institute"/>
            <person name="Haridas S."/>
            <person name="Albert R."/>
            <person name="Binder M."/>
            <person name="Bloem J."/>
            <person name="Labutti K."/>
            <person name="Salamov A."/>
            <person name="Andreopoulos B."/>
            <person name="Baker S.E."/>
            <person name="Barry K."/>
            <person name="Bills G."/>
            <person name="Bluhm B.H."/>
            <person name="Cannon C."/>
            <person name="Castanera R."/>
            <person name="Culley D.E."/>
            <person name="Daum C."/>
            <person name="Ezra D."/>
            <person name="Gonzalez J.B."/>
            <person name="Henrissat B."/>
            <person name="Kuo A."/>
            <person name="Liang C."/>
            <person name="Lipzen A."/>
            <person name="Lutzoni F."/>
            <person name="Magnuson J."/>
            <person name="Mondo S."/>
            <person name="Nolan M."/>
            <person name="Ohm R."/>
            <person name="Pangilinan J."/>
            <person name="Park H.-J.H."/>
            <person name="Ramirez L."/>
            <person name="Alfaro M."/>
            <person name="Sun H."/>
            <person name="Tritt A."/>
            <person name="Yoshinaga Y."/>
            <person name="Zwiers L.-H.L."/>
            <person name="Turgeon B.G."/>
            <person name="Goodwin S.B."/>
            <person name="Spatafora J.W."/>
            <person name="Crous P.W."/>
            <person name="Grigoriev I.V."/>
        </authorList>
    </citation>
    <scope>NUCLEOTIDE SEQUENCE [LARGE SCALE GENOMIC DNA]</scope>
    <source>
        <strain evidence="9 10">CBS 611.86</strain>
    </source>
</reference>
<sequence>MIGTVRQKAQIGLYSASLFLATVAVVCRFWSRKITGTKWQLNDYFMLLAYLSVLGLSIAANLAVTQGELGVHVSDIPKRLLPKIIPYNLKMMIVIPFFLVCSSFLVKMSITHFYIILFPNTWIQRICRVQLYLLLGCCIGGIVSCFLMCRPLAYTWNKSIPGGKCFDIKDFWLGISIVGLFFDLSLVILPIPVFWNLRMSWRKKAKLILLFGLGLFICIFSALRVYYDERMNFKDLTWTAAPAVMCTVPEPSLSVVAGCLPITVPLFTRASTAVKSSIMSRSRTILTGSRANGTDRRKSLPPNETNNFQRLHDHLYPMTAIVVSRGSMDRGAGGADETERAGPPVGRRNFASFSGIRVLSEVHVDSEVYEDLGR</sequence>
<keyword evidence="2 7" id="KW-0812">Transmembrane</keyword>
<gene>
    <name evidence="9" type="ORF">BDV95DRAFT_147200</name>
</gene>
<dbReference type="PANTHER" id="PTHR33048">
    <property type="entry name" value="PTH11-LIKE INTEGRAL MEMBRANE PROTEIN (AFU_ORTHOLOGUE AFUA_5G11245)"/>
    <property type="match status" value="1"/>
</dbReference>
<feature type="region of interest" description="Disordered" evidence="6">
    <location>
        <begin position="327"/>
        <end position="346"/>
    </location>
</feature>